<evidence type="ECO:0000256" key="1">
    <source>
        <dbReference type="SAM" id="Coils"/>
    </source>
</evidence>
<evidence type="ECO:0000313" key="2">
    <source>
        <dbReference type="EMBL" id="KAF8773559.1"/>
    </source>
</evidence>
<sequence>MHNGSTDLTNDSTFCCGTVSETNSTNCSQCTENEALIKQFEILKQEVNKLKSDKLELIKQNMASQREIKKLKEKEVKLTTDLSLAKREMTYLHVQLAELSTADRYTTI</sequence>
<proteinExistence type="predicted"/>
<gene>
    <name evidence="2" type="ORF">HNY73_016212</name>
</gene>
<accession>A0A8T0EMW5</accession>
<dbReference type="Proteomes" id="UP000807504">
    <property type="component" value="Unassembled WGS sequence"/>
</dbReference>
<reference evidence="2" key="1">
    <citation type="journal article" date="2020" name="bioRxiv">
        <title>Chromosome-level reference genome of the European wasp spider Argiope bruennichi: a resource for studies on range expansion and evolutionary adaptation.</title>
        <authorList>
            <person name="Sheffer M.M."/>
            <person name="Hoppe A."/>
            <person name="Krehenwinkel H."/>
            <person name="Uhl G."/>
            <person name="Kuss A.W."/>
            <person name="Jensen L."/>
            <person name="Jensen C."/>
            <person name="Gillespie R.G."/>
            <person name="Hoff K.J."/>
            <person name="Prost S."/>
        </authorList>
    </citation>
    <scope>NUCLEOTIDE SEQUENCE</scope>
</reference>
<organism evidence="2 3">
    <name type="scientific">Argiope bruennichi</name>
    <name type="common">Wasp spider</name>
    <name type="synonym">Aranea bruennichi</name>
    <dbReference type="NCBI Taxonomy" id="94029"/>
    <lineage>
        <taxon>Eukaryota</taxon>
        <taxon>Metazoa</taxon>
        <taxon>Ecdysozoa</taxon>
        <taxon>Arthropoda</taxon>
        <taxon>Chelicerata</taxon>
        <taxon>Arachnida</taxon>
        <taxon>Araneae</taxon>
        <taxon>Araneomorphae</taxon>
        <taxon>Entelegynae</taxon>
        <taxon>Araneoidea</taxon>
        <taxon>Araneidae</taxon>
        <taxon>Argiope</taxon>
    </lineage>
</organism>
<evidence type="ECO:0000313" key="3">
    <source>
        <dbReference type="Proteomes" id="UP000807504"/>
    </source>
</evidence>
<keyword evidence="3" id="KW-1185">Reference proteome</keyword>
<name>A0A8T0EMW5_ARGBR</name>
<dbReference type="AlphaFoldDB" id="A0A8T0EMW5"/>
<reference evidence="2" key="2">
    <citation type="submission" date="2020-06" db="EMBL/GenBank/DDBJ databases">
        <authorList>
            <person name="Sheffer M."/>
        </authorList>
    </citation>
    <scope>NUCLEOTIDE SEQUENCE</scope>
</reference>
<comment type="caution">
    <text evidence="2">The sequence shown here is derived from an EMBL/GenBank/DDBJ whole genome shotgun (WGS) entry which is preliminary data.</text>
</comment>
<keyword evidence="1" id="KW-0175">Coiled coil</keyword>
<protein>
    <submittedName>
        <fullName evidence="2">Uncharacterized protein</fullName>
    </submittedName>
</protein>
<dbReference type="EMBL" id="JABXBU010002227">
    <property type="protein sequence ID" value="KAF8773559.1"/>
    <property type="molecule type" value="Genomic_DNA"/>
</dbReference>
<feature type="coiled-coil region" evidence="1">
    <location>
        <begin position="33"/>
        <end position="88"/>
    </location>
</feature>